<dbReference type="Pfam" id="PF13687">
    <property type="entry name" value="DUF4153"/>
    <property type="match status" value="1"/>
</dbReference>
<keyword evidence="1" id="KW-0472">Membrane</keyword>
<feature type="transmembrane region" description="Helical" evidence="1">
    <location>
        <begin position="366"/>
        <end position="387"/>
    </location>
</feature>
<dbReference type="AlphaFoldDB" id="A0A0H4T678"/>
<evidence type="ECO:0000313" key="2">
    <source>
        <dbReference type="EMBL" id="AKQ02245.1"/>
    </source>
</evidence>
<feature type="transmembrane region" description="Helical" evidence="1">
    <location>
        <begin position="277"/>
        <end position="293"/>
    </location>
</feature>
<dbReference type="EMBL" id="KT006999">
    <property type="protein sequence ID" value="AKQ02245.1"/>
    <property type="molecule type" value="Genomic_DNA"/>
</dbReference>
<keyword evidence="1" id="KW-0812">Transmembrane</keyword>
<feature type="transmembrane region" description="Helical" evidence="1">
    <location>
        <begin position="144"/>
        <end position="168"/>
    </location>
</feature>
<reference evidence="2" key="1">
    <citation type="journal article" date="2015" name="ISME J.">
        <title>Aquifer environment selects for microbial species cohorts in sediment and groundwater.</title>
        <authorList>
            <person name="Hug L.A."/>
            <person name="Thomas B.C."/>
            <person name="Brown C.T."/>
            <person name="Frischkorn K.R."/>
            <person name="Williams K.H."/>
            <person name="Tringe S.G."/>
            <person name="Banfield J.F."/>
        </authorList>
    </citation>
    <scope>NUCLEOTIDE SEQUENCE</scope>
</reference>
<keyword evidence="1" id="KW-1133">Transmembrane helix</keyword>
<feature type="transmembrane region" description="Helical" evidence="1">
    <location>
        <begin position="337"/>
        <end position="357"/>
    </location>
</feature>
<feature type="transmembrane region" description="Helical" evidence="1">
    <location>
        <begin position="9"/>
        <end position="27"/>
    </location>
</feature>
<protein>
    <submittedName>
        <fullName evidence="2">Uncharacterized protein</fullName>
    </submittedName>
</protein>
<feature type="transmembrane region" description="Helical" evidence="1">
    <location>
        <begin position="61"/>
        <end position="90"/>
    </location>
</feature>
<dbReference type="InterPro" id="IPR025291">
    <property type="entry name" value="DUF4153"/>
</dbReference>
<feature type="transmembrane region" description="Helical" evidence="1">
    <location>
        <begin position="102"/>
        <end position="123"/>
    </location>
</feature>
<organism evidence="2">
    <name type="scientific">uncultured Microgenomates bacterium Rifle_16ft_4_minimus_37633</name>
    <dbReference type="NCBI Taxonomy" id="1665114"/>
    <lineage>
        <taxon>Bacteria</taxon>
        <taxon>Candidatus Microgenomatota</taxon>
        <taxon>environmental samples</taxon>
    </lineage>
</organism>
<name>A0A0H4T678_9BACT</name>
<sequence>MHLTNDGKIYAYILLASVFFSLFALTFGFFPHLALSLSFIFFTLIAYHVKGEKTATTKTFLTITLILSAFLFIRSEMFVTLLNIFAIFYFGILMLLADDDNLFTSLVSVASSPFAFLAQSIFTKSKYHLEYADAGSKNAKKEKYIYIVTTVLLTLLVLSIIIPLLAWANPIFEKLVITILDFFGLRDIKISESLFQRLIRVIFFLVLIILVPKMATQVNKKTDYPNLPTPDVNMLFPKIAVTCVLIVFFITQLQLYFSTGETLKNLGYTLSQYAREVFAQLSTVAVVIVALLFNDKGKKDIDKAFTYALLLAGLFLTLMSYKSVYDYSHAWGFTYKRLYGFTVATWILGIFILYFYTYKKALKTNFFVYSSIILTGLVLIAVNLANFDYLIYHFKKSATGSGIDYIYLTSLSSDSLSYKDQVDKLINISKSTPLISHTPDNNPHVNTLLRKIDFLQLKYKKFDFRGFNLLEYLSYRQIKDVDTGLAREQILISNP</sequence>
<feature type="transmembrane region" description="Helical" evidence="1">
    <location>
        <begin position="235"/>
        <end position="257"/>
    </location>
</feature>
<evidence type="ECO:0000256" key="1">
    <source>
        <dbReference type="SAM" id="Phobius"/>
    </source>
</evidence>
<accession>A0A0H4T678</accession>
<feature type="transmembrane region" description="Helical" evidence="1">
    <location>
        <begin position="194"/>
        <end position="215"/>
    </location>
</feature>
<feature type="transmembrane region" description="Helical" evidence="1">
    <location>
        <begin position="305"/>
        <end position="325"/>
    </location>
</feature>
<proteinExistence type="predicted"/>